<dbReference type="GO" id="GO:0006107">
    <property type="term" value="P:oxaloacetate metabolic process"/>
    <property type="evidence" value="ECO:0007669"/>
    <property type="project" value="TreeGrafter"/>
</dbReference>
<feature type="domain" description="CN hydrolase" evidence="3">
    <location>
        <begin position="2"/>
        <end position="247"/>
    </location>
</feature>
<dbReference type="Proteomes" id="UP000019681">
    <property type="component" value="Unassembled WGS sequence"/>
</dbReference>
<evidence type="ECO:0000313" key="4">
    <source>
        <dbReference type="EMBL" id="EYE89050.1"/>
    </source>
</evidence>
<dbReference type="Gene3D" id="3.60.110.10">
    <property type="entry name" value="Carbon-nitrogen hydrolase"/>
    <property type="match status" value="1"/>
</dbReference>
<dbReference type="InterPro" id="IPR001110">
    <property type="entry name" value="UPF0012_CS"/>
</dbReference>
<dbReference type="PANTHER" id="PTHR23088:SF30">
    <property type="entry name" value="OMEGA-AMIDASE NIT2"/>
    <property type="match status" value="1"/>
</dbReference>
<sequence>MLKVALCQTLVSDKKLNNLENAYRKISRAAFNGAKIVSLCEMFNCPYSGQYFRINAEEEDDSQSVDMLKKVAKEWQIYVVGGSIPELCENKVYNTSYVVNPQGEIIAKHRKIHLFDVDIQNGIRFKESDFLSSGNEVTVFDTIYGRIGLCICYDIRFPELIRKMSLMGAKMVFVPAAFNMTTGPAHWTTLFRARAIDNQVYMFGISPARDINGAYTSYGHSIIVNPWGEILNEGSEFEDIIYGEIDLDYVDKVRNEIPIYSHRKPELYNK</sequence>
<evidence type="ECO:0000259" key="3">
    <source>
        <dbReference type="PROSITE" id="PS50263"/>
    </source>
</evidence>
<dbReference type="SUPFAM" id="SSF56317">
    <property type="entry name" value="Carbon-nitrogen hydrolase"/>
    <property type="match status" value="1"/>
</dbReference>
<dbReference type="EMBL" id="AZQP01000009">
    <property type="protein sequence ID" value="EYE89050.1"/>
    <property type="molecule type" value="Genomic_DNA"/>
</dbReference>
<dbReference type="Pfam" id="PF00795">
    <property type="entry name" value="CN_hydrolase"/>
    <property type="match status" value="1"/>
</dbReference>
<dbReference type="GO" id="GO:0050152">
    <property type="term" value="F:omega-amidase activity"/>
    <property type="evidence" value="ECO:0007669"/>
    <property type="project" value="TreeGrafter"/>
</dbReference>
<dbReference type="GO" id="GO:0006541">
    <property type="term" value="P:glutamine metabolic process"/>
    <property type="evidence" value="ECO:0007669"/>
    <property type="project" value="TreeGrafter"/>
</dbReference>
<keyword evidence="5" id="KW-1185">Reference proteome</keyword>
<dbReference type="InterPro" id="IPR036526">
    <property type="entry name" value="C-N_Hydrolase_sf"/>
</dbReference>
<name>A0A017RYR9_9CLOT</name>
<proteinExistence type="inferred from homology"/>
<keyword evidence="2 4" id="KW-0378">Hydrolase</keyword>
<organism evidence="4 5">
    <name type="scientific">Fervidicella metallireducens AeB</name>
    <dbReference type="NCBI Taxonomy" id="1403537"/>
    <lineage>
        <taxon>Bacteria</taxon>
        <taxon>Bacillati</taxon>
        <taxon>Bacillota</taxon>
        <taxon>Clostridia</taxon>
        <taxon>Eubacteriales</taxon>
        <taxon>Clostridiaceae</taxon>
        <taxon>Fervidicella</taxon>
    </lineage>
</organism>
<evidence type="ECO:0000256" key="1">
    <source>
        <dbReference type="ARBA" id="ARBA00010613"/>
    </source>
</evidence>
<comment type="similarity">
    <text evidence="1">Belongs to the carbon-nitrogen hydrolase superfamily. NIT1/NIT2 family.</text>
</comment>
<comment type="caution">
    <text evidence="4">The sequence shown here is derived from an EMBL/GenBank/DDBJ whole genome shotgun (WGS) entry which is preliminary data.</text>
</comment>
<evidence type="ECO:0000313" key="5">
    <source>
        <dbReference type="Proteomes" id="UP000019681"/>
    </source>
</evidence>
<dbReference type="STRING" id="1403537.Q428_04420"/>
<dbReference type="AlphaFoldDB" id="A0A017RYR9"/>
<gene>
    <name evidence="4" type="ORF">Q428_04420</name>
</gene>
<dbReference type="RefSeq" id="WP_035378529.1">
    <property type="nucleotide sequence ID" value="NZ_AZQP01000009.1"/>
</dbReference>
<accession>A0A017RYR9</accession>
<dbReference type="PANTHER" id="PTHR23088">
    <property type="entry name" value="NITRILASE-RELATED"/>
    <property type="match status" value="1"/>
</dbReference>
<dbReference type="CDD" id="cd07572">
    <property type="entry name" value="nit"/>
    <property type="match status" value="1"/>
</dbReference>
<reference evidence="4 5" key="1">
    <citation type="journal article" date="2014" name="Genome Announc.">
        <title>Draft Genome Sequence of Fervidicella metallireducens Strain AeBT, an Iron-Reducing Thermoanaerobe from the Great Artesian Basin.</title>
        <authorList>
            <person name="Patel B.K."/>
        </authorList>
    </citation>
    <scope>NUCLEOTIDE SEQUENCE [LARGE SCALE GENOMIC DNA]</scope>
    <source>
        <strain evidence="4 5">AeB</strain>
    </source>
</reference>
<evidence type="ECO:0000256" key="2">
    <source>
        <dbReference type="ARBA" id="ARBA00022801"/>
    </source>
</evidence>
<dbReference type="GO" id="GO:0006528">
    <property type="term" value="P:asparagine metabolic process"/>
    <property type="evidence" value="ECO:0007669"/>
    <property type="project" value="TreeGrafter"/>
</dbReference>
<dbReference type="PROSITE" id="PS50263">
    <property type="entry name" value="CN_HYDROLASE"/>
    <property type="match status" value="1"/>
</dbReference>
<dbReference type="OrthoDB" id="9811121at2"/>
<dbReference type="PROSITE" id="PS01227">
    <property type="entry name" value="UPF0012"/>
    <property type="match status" value="1"/>
</dbReference>
<protein>
    <submittedName>
        <fullName evidence="4">Carbon-nitrogen hydrolase</fullName>
    </submittedName>
</protein>
<dbReference type="InterPro" id="IPR003010">
    <property type="entry name" value="C-N_Hydrolase"/>
</dbReference>
<dbReference type="InterPro" id="IPR045254">
    <property type="entry name" value="Nit1/2_C-N_Hydrolase"/>
</dbReference>